<dbReference type="AlphaFoldDB" id="A0A316U4R7"/>
<dbReference type="GO" id="GO:0005829">
    <property type="term" value="C:cytosol"/>
    <property type="evidence" value="ECO:0007669"/>
    <property type="project" value="TreeGrafter"/>
</dbReference>
<gene>
    <name evidence="3" type="ORF">BCV69DRAFT_89093</name>
</gene>
<sequence>MYANLGPLAPSTPTQSTTSDEPLVTTEQTLLLKTLDAWINAGGQHHPMDDLSSIDQFKNLPGEFVRLSKFVRRFIADFEKLEKEVEKSGGAKAATGQDVDRRMIGAHQALVLILEVLVQLGMIGCEGLEEDEQFREESEEILRRMRSAPSGASVATANGDGSDKGVQAEEEAGQLAQEELDVVAELLLLLRAVMSFAPPVSPFKSTLPQSGRAVPEGHAPTSTGLGLGSASSAAASSPLAASKPRLDNLQRTLIQLLGVLVFVHSPSSLPQSFQERSRGENEEERRSVTRVQDRVRELGGLASVLGCTRVDERNPCESWRKAIERQTERACEEGEVWEQY</sequence>
<dbReference type="InterPro" id="IPR051374">
    <property type="entry name" value="Ataxin-10/CTR86_families"/>
</dbReference>
<evidence type="ECO:0000313" key="4">
    <source>
        <dbReference type="Proteomes" id="UP000245942"/>
    </source>
</evidence>
<name>A0A316U4R7_9BASI</name>
<reference evidence="3 4" key="1">
    <citation type="journal article" date="2018" name="Mol. Biol. Evol.">
        <title>Broad Genomic Sampling Reveals a Smut Pathogenic Ancestry of the Fungal Clade Ustilaginomycotina.</title>
        <authorList>
            <person name="Kijpornyongpan T."/>
            <person name="Mondo S.J."/>
            <person name="Barry K."/>
            <person name="Sandor L."/>
            <person name="Lee J."/>
            <person name="Lipzen A."/>
            <person name="Pangilinan J."/>
            <person name="LaButti K."/>
            <person name="Hainaut M."/>
            <person name="Henrissat B."/>
            <person name="Grigoriev I.V."/>
            <person name="Spatafora J.W."/>
            <person name="Aime M.C."/>
        </authorList>
    </citation>
    <scope>NUCLEOTIDE SEQUENCE [LARGE SCALE GENOMIC DNA]</scope>
    <source>
        <strain evidence="3 4">MCA 4718</strain>
    </source>
</reference>
<dbReference type="GeneID" id="37017345"/>
<feature type="region of interest" description="Disordered" evidence="2">
    <location>
        <begin position="145"/>
        <end position="172"/>
    </location>
</feature>
<evidence type="ECO:0000313" key="3">
    <source>
        <dbReference type="EMBL" id="PWN17945.1"/>
    </source>
</evidence>
<feature type="compositionally biased region" description="Basic and acidic residues" evidence="2">
    <location>
        <begin position="275"/>
        <end position="290"/>
    </location>
</feature>
<organism evidence="3 4">
    <name type="scientific">Pseudomicrostroma glucosiphilum</name>
    <dbReference type="NCBI Taxonomy" id="1684307"/>
    <lineage>
        <taxon>Eukaryota</taxon>
        <taxon>Fungi</taxon>
        <taxon>Dikarya</taxon>
        <taxon>Basidiomycota</taxon>
        <taxon>Ustilaginomycotina</taxon>
        <taxon>Exobasidiomycetes</taxon>
        <taxon>Microstromatales</taxon>
        <taxon>Microstromatales incertae sedis</taxon>
        <taxon>Pseudomicrostroma</taxon>
    </lineage>
</organism>
<protein>
    <submittedName>
        <fullName evidence="3">Uncharacterized protein</fullName>
    </submittedName>
</protein>
<feature type="region of interest" description="Disordered" evidence="2">
    <location>
        <begin position="1"/>
        <end position="23"/>
    </location>
</feature>
<evidence type="ECO:0000256" key="2">
    <source>
        <dbReference type="SAM" id="MobiDB-lite"/>
    </source>
</evidence>
<evidence type="ECO:0000256" key="1">
    <source>
        <dbReference type="ARBA" id="ARBA00008384"/>
    </source>
</evidence>
<dbReference type="OrthoDB" id="379794at2759"/>
<proteinExistence type="inferred from homology"/>
<feature type="region of interest" description="Disordered" evidence="2">
    <location>
        <begin position="270"/>
        <end position="290"/>
    </location>
</feature>
<feature type="compositionally biased region" description="Polar residues" evidence="2">
    <location>
        <begin position="11"/>
        <end position="23"/>
    </location>
</feature>
<comment type="similarity">
    <text evidence="1">Belongs to the ataxin-10 family.</text>
</comment>
<dbReference type="PANTHER" id="PTHR13255:SF0">
    <property type="entry name" value="ATAXIN-10"/>
    <property type="match status" value="1"/>
</dbReference>
<accession>A0A316U4R7</accession>
<dbReference type="EMBL" id="KZ819339">
    <property type="protein sequence ID" value="PWN17945.1"/>
    <property type="molecule type" value="Genomic_DNA"/>
</dbReference>
<dbReference type="RefSeq" id="XP_025345105.1">
    <property type="nucleotide sequence ID" value="XM_025495611.1"/>
</dbReference>
<feature type="region of interest" description="Disordered" evidence="2">
    <location>
        <begin position="204"/>
        <end position="232"/>
    </location>
</feature>
<dbReference type="Proteomes" id="UP000245942">
    <property type="component" value="Unassembled WGS sequence"/>
</dbReference>
<dbReference type="PANTHER" id="PTHR13255">
    <property type="entry name" value="ATAXIN-10"/>
    <property type="match status" value="1"/>
</dbReference>
<feature type="compositionally biased region" description="Low complexity" evidence="2">
    <location>
        <begin position="220"/>
        <end position="232"/>
    </location>
</feature>
<keyword evidence="4" id="KW-1185">Reference proteome</keyword>